<organism evidence="1">
    <name type="scientific">Myoviridae sp. ctHMa1</name>
    <dbReference type="NCBI Taxonomy" id="2827671"/>
    <lineage>
        <taxon>Viruses</taxon>
        <taxon>Duplodnaviria</taxon>
        <taxon>Heunggongvirae</taxon>
        <taxon>Uroviricota</taxon>
        <taxon>Caudoviricetes</taxon>
    </lineage>
</organism>
<proteinExistence type="predicted"/>
<sequence>MTDHNIVRMVHAIEERISGGGAADINSGGGVQASVDGTFLADVISVKPLSIQLQGQTVSAGIYINPALTVAASDGGDEILKPFETPFEPAAAYEFLKEFHEKYVIKKGDTVVVVMTGSGFYIAGRAVAG</sequence>
<name>A0A8S5SH05_9CAUD</name>
<reference evidence="1" key="1">
    <citation type="journal article" date="2021" name="Proc. Natl. Acad. Sci. U.S.A.">
        <title>A Catalog of Tens of Thousands of Viruses from Human Metagenomes Reveals Hidden Associations with Chronic Diseases.</title>
        <authorList>
            <person name="Tisza M.J."/>
            <person name="Buck C.B."/>
        </authorList>
    </citation>
    <scope>NUCLEOTIDE SEQUENCE</scope>
    <source>
        <strain evidence="1">CtHMa1</strain>
    </source>
</reference>
<dbReference type="EMBL" id="BK032590">
    <property type="protein sequence ID" value="DAF49906.1"/>
    <property type="molecule type" value="Genomic_DNA"/>
</dbReference>
<protein>
    <submittedName>
        <fullName evidence="1">Uncharacterized protein</fullName>
    </submittedName>
</protein>
<accession>A0A8S5SH05</accession>
<evidence type="ECO:0000313" key="1">
    <source>
        <dbReference type="EMBL" id="DAF49906.1"/>
    </source>
</evidence>